<dbReference type="InterPro" id="IPR002464">
    <property type="entry name" value="DNA/RNA_helicase_DEAH_CS"/>
</dbReference>
<sequence length="873" mass="90127">MTPPDGIPAANAFNLGAIGAGLAFEGTLPALQEALERAGSPGAAIVQAPPGTGKTTLVPPLLANLCGRSGRVVVTQPRRVAARAAARRLSALDGSRLAGRVGYTVRGERQAGLDTLVEFVTPGILLRRLLADPGLDGIAAVVLDEVHERGLETDLLVGMLAEVRALRGDLAVVAMSATLDAPRFAALLGASDGGGPAPVVDCPSVNHPLEVQWHPAPAARLDARGVTRAFLDHVAAAAADVHARALAADTSADALVFLPGAREVSQVAAALRSRLGRRVDVLELHGQVGGPEQDRAVSGRGPGDPPRIIVSTDLAESSLTVPGVRLVIDSGLAREPRRDSGRGMSGLVTVSCSRASADQRAGRAARQGPGTVVRCYPQQAYGAAPAHVTPEINVADLTGAALTLACWGAPGGKGLALPDVPPRQAMADAMEVLRELGAVSDDGQVTTAGRALAAVPADPRLARALLDGGTATGQQRAAGVVAALSEDHRAPGGDLPRLLLQLRADTGPAGRRWAEESKRLAALARRQKAGAAVMPAIPAGDPLAVGAVVALAFPDRVARRVPGGEGAGQYLLTSGTRAGLPAGSTLSGHEWLAVAEVSRAEGRDAAGTGAVIRAAAPLTAAMAESAASHLLTDTVEAEFSGGRLSARRTRRLGSIVLSATPVRPTAEQGRKAVAAAVQSGGLAVLPWSTAAASFRRRLSFLHRGMGGPWPDVSDAALLARLEEWLGPELADLAAGKPVGSIDLADPLRRLLPWPEAARLDELAPEVLGVPSGSRVRIDYPEPGDDGAAPVVAVKLQECFGLAESPRLLGGRVPVLFHLLSPARRPLAVTDDLTSFWSGPYTQVRVEMRGRYPKHPWPEDPWSAPATARAKQRK</sequence>
<keyword evidence="9" id="KW-1185">Reference proteome</keyword>
<proteinExistence type="predicted"/>
<dbReference type="RefSeq" id="WP_188570469.1">
    <property type="nucleotide sequence ID" value="NZ_BMFW01000003.1"/>
</dbReference>
<dbReference type="Pfam" id="PF08482">
    <property type="entry name" value="HrpB_C"/>
    <property type="match status" value="1"/>
</dbReference>
<feature type="region of interest" description="Disordered" evidence="5">
    <location>
        <begin position="854"/>
        <end position="873"/>
    </location>
</feature>
<keyword evidence="4" id="KW-0067">ATP-binding</keyword>
<dbReference type="PIRSF" id="PIRSF005496">
    <property type="entry name" value="ATP_hel_hrpB"/>
    <property type="match status" value="1"/>
</dbReference>
<dbReference type="EMBL" id="BMFW01000003">
    <property type="protein sequence ID" value="GGH91815.1"/>
    <property type="molecule type" value="Genomic_DNA"/>
</dbReference>
<keyword evidence="2" id="KW-0378">Hydrolase</keyword>
<dbReference type="InterPro" id="IPR014001">
    <property type="entry name" value="Helicase_ATP-bd"/>
</dbReference>
<dbReference type="Proteomes" id="UP000643279">
    <property type="component" value="Unassembled WGS sequence"/>
</dbReference>
<dbReference type="GO" id="GO:0004386">
    <property type="term" value="F:helicase activity"/>
    <property type="evidence" value="ECO:0007669"/>
    <property type="project" value="UniProtKB-KW"/>
</dbReference>
<name>A0ABQ2AKH6_9MICC</name>
<dbReference type="SMART" id="SM00847">
    <property type="entry name" value="HA2"/>
    <property type="match status" value="1"/>
</dbReference>
<dbReference type="PANTHER" id="PTHR43519">
    <property type="entry name" value="ATP-DEPENDENT RNA HELICASE HRPB"/>
    <property type="match status" value="1"/>
</dbReference>
<feature type="domain" description="Helicase ATP-binding" evidence="6">
    <location>
        <begin position="35"/>
        <end position="187"/>
    </location>
</feature>
<dbReference type="SMART" id="SM00487">
    <property type="entry name" value="DEXDc"/>
    <property type="match status" value="1"/>
</dbReference>
<dbReference type="InterPro" id="IPR011545">
    <property type="entry name" value="DEAD/DEAH_box_helicase_dom"/>
</dbReference>
<evidence type="ECO:0000313" key="8">
    <source>
        <dbReference type="EMBL" id="GGH91815.1"/>
    </source>
</evidence>
<dbReference type="Gene3D" id="1.20.120.1080">
    <property type="match status" value="1"/>
</dbReference>
<evidence type="ECO:0000256" key="4">
    <source>
        <dbReference type="ARBA" id="ARBA00022840"/>
    </source>
</evidence>
<accession>A0ABQ2AKH6</accession>
<dbReference type="Pfam" id="PF00271">
    <property type="entry name" value="Helicase_C"/>
    <property type="match status" value="1"/>
</dbReference>
<dbReference type="Pfam" id="PF00270">
    <property type="entry name" value="DEAD"/>
    <property type="match status" value="1"/>
</dbReference>
<dbReference type="InterPro" id="IPR007502">
    <property type="entry name" value="Helicase-assoc_dom"/>
</dbReference>
<dbReference type="PROSITE" id="PS00690">
    <property type="entry name" value="DEAH_ATP_HELICASE"/>
    <property type="match status" value="1"/>
</dbReference>
<feature type="domain" description="Helicase C-terminal" evidence="7">
    <location>
        <begin position="240"/>
        <end position="408"/>
    </location>
</feature>
<evidence type="ECO:0000256" key="2">
    <source>
        <dbReference type="ARBA" id="ARBA00022801"/>
    </source>
</evidence>
<dbReference type="Gene3D" id="3.40.50.300">
    <property type="entry name" value="P-loop containing nucleotide triphosphate hydrolases"/>
    <property type="match status" value="2"/>
</dbReference>
<dbReference type="NCBIfam" id="TIGR01970">
    <property type="entry name" value="DEAH_box_HrpB"/>
    <property type="match status" value="1"/>
</dbReference>
<gene>
    <name evidence="8" type="ORF">GCM10007170_08870</name>
</gene>
<keyword evidence="3 8" id="KW-0347">Helicase</keyword>
<comment type="caution">
    <text evidence="8">The sequence shown here is derived from an EMBL/GenBank/DDBJ whole genome shotgun (WGS) entry which is preliminary data.</text>
</comment>
<evidence type="ECO:0000259" key="7">
    <source>
        <dbReference type="PROSITE" id="PS51194"/>
    </source>
</evidence>
<dbReference type="InterPro" id="IPR010225">
    <property type="entry name" value="HrpB"/>
</dbReference>
<dbReference type="PROSITE" id="PS51192">
    <property type="entry name" value="HELICASE_ATP_BIND_1"/>
    <property type="match status" value="1"/>
</dbReference>
<protein>
    <submittedName>
        <fullName evidence="8">ATP-dependent helicase HrpB</fullName>
    </submittedName>
</protein>
<dbReference type="SUPFAM" id="SSF52540">
    <property type="entry name" value="P-loop containing nucleoside triphosphate hydrolases"/>
    <property type="match status" value="1"/>
</dbReference>
<dbReference type="PANTHER" id="PTHR43519:SF1">
    <property type="entry name" value="ATP-DEPENDENT RNA HELICASE HRPB"/>
    <property type="match status" value="1"/>
</dbReference>
<evidence type="ECO:0000259" key="6">
    <source>
        <dbReference type="PROSITE" id="PS51192"/>
    </source>
</evidence>
<organism evidence="8 9">
    <name type="scientific">Arthrobacter liuii</name>
    <dbReference type="NCBI Taxonomy" id="1476996"/>
    <lineage>
        <taxon>Bacteria</taxon>
        <taxon>Bacillati</taxon>
        <taxon>Actinomycetota</taxon>
        <taxon>Actinomycetes</taxon>
        <taxon>Micrococcales</taxon>
        <taxon>Micrococcaceae</taxon>
        <taxon>Arthrobacter</taxon>
    </lineage>
</organism>
<evidence type="ECO:0000256" key="1">
    <source>
        <dbReference type="ARBA" id="ARBA00022741"/>
    </source>
</evidence>
<reference evidence="9" key="1">
    <citation type="journal article" date="2019" name="Int. J. Syst. Evol. Microbiol.">
        <title>The Global Catalogue of Microorganisms (GCM) 10K type strain sequencing project: providing services to taxonomists for standard genome sequencing and annotation.</title>
        <authorList>
            <consortium name="The Broad Institute Genomics Platform"/>
            <consortium name="The Broad Institute Genome Sequencing Center for Infectious Disease"/>
            <person name="Wu L."/>
            <person name="Ma J."/>
        </authorList>
    </citation>
    <scope>NUCLEOTIDE SEQUENCE [LARGE SCALE GENOMIC DNA]</scope>
    <source>
        <strain evidence="9">CGMCC 1.12778</strain>
    </source>
</reference>
<dbReference type="CDD" id="cd18791">
    <property type="entry name" value="SF2_C_RHA"/>
    <property type="match status" value="1"/>
</dbReference>
<evidence type="ECO:0000256" key="5">
    <source>
        <dbReference type="SAM" id="MobiDB-lite"/>
    </source>
</evidence>
<evidence type="ECO:0000313" key="9">
    <source>
        <dbReference type="Proteomes" id="UP000643279"/>
    </source>
</evidence>
<dbReference type="PROSITE" id="PS51194">
    <property type="entry name" value="HELICASE_CTER"/>
    <property type="match status" value="1"/>
</dbReference>
<dbReference type="InterPro" id="IPR001650">
    <property type="entry name" value="Helicase_C-like"/>
</dbReference>
<evidence type="ECO:0000256" key="3">
    <source>
        <dbReference type="ARBA" id="ARBA00022806"/>
    </source>
</evidence>
<dbReference type="InterPro" id="IPR027417">
    <property type="entry name" value="P-loop_NTPase"/>
</dbReference>
<dbReference type="SMART" id="SM00490">
    <property type="entry name" value="HELICc"/>
    <property type="match status" value="1"/>
</dbReference>
<dbReference type="InterPro" id="IPR013689">
    <property type="entry name" value="RNA_helicase_ATP-dep_HrpB_C"/>
</dbReference>
<keyword evidence="1" id="KW-0547">Nucleotide-binding</keyword>